<keyword evidence="3" id="KW-1185">Reference proteome</keyword>
<evidence type="ECO:0000313" key="2">
    <source>
        <dbReference type="EMBL" id="TCO75372.1"/>
    </source>
</evidence>
<dbReference type="RefSeq" id="WP_117318239.1">
    <property type="nucleotide sequence ID" value="NZ_QQSW01000011.1"/>
</dbReference>
<dbReference type="InterPro" id="IPR037401">
    <property type="entry name" value="SnoaL-like"/>
</dbReference>
<dbReference type="SUPFAM" id="SSF54427">
    <property type="entry name" value="NTF2-like"/>
    <property type="match status" value="1"/>
</dbReference>
<evidence type="ECO:0000313" key="3">
    <source>
        <dbReference type="Proteomes" id="UP000294980"/>
    </source>
</evidence>
<dbReference type="Gene3D" id="3.10.450.50">
    <property type="match status" value="1"/>
</dbReference>
<dbReference type="OrthoDB" id="1163083at2"/>
<reference evidence="2 3" key="1">
    <citation type="submission" date="2019-03" db="EMBL/GenBank/DDBJ databases">
        <title>Genomic Encyclopedia of Type Strains, Phase IV (KMG-IV): sequencing the most valuable type-strain genomes for metagenomic binning, comparative biology and taxonomic classification.</title>
        <authorList>
            <person name="Goeker M."/>
        </authorList>
    </citation>
    <scope>NUCLEOTIDE SEQUENCE [LARGE SCALE GENOMIC DNA]</scope>
    <source>
        <strain evidence="2 3">DSM 23344</strain>
    </source>
</reference>
<accession>A0A4R2KRI4</accession>
<dbReference type="EMBL" id="SLWX01000009">
    <property type="protein sequence ID" value="TCO75372.1"/>
    <property type="molecule type" value="Genomic_DNA"/>
</dbReference>
<gene>
    <name evidence="2" type="ORF">EV688_10996</name>
</gene>
<sequence length="130" mass="14563">MQAIDIWHEIVASKNTARLGEIISDDCVFHSPVVHTPQVGKPRTLMYLTSAMSVFNDTFRYDKEVVTKDHAVLEFTCTVDGIEINGVDIMTFAPDGRICEFKVMVRPLKGMQMLHAHMAKMLESIAGGKH</sequence>
<organism evidence="2 3">
    <name type="scientific">Chromatocurvus halotolerans</name>
    <dbReference type="NCBI Taxonomy" id="1132028"/>
    <lineage>
        <taxon>Bacteria</taxon>
        <taxon>Pseudomonadati</taxon>
        <taxon>Pseudomonadota</taxon>
        <taxon>Gammaproteobacteria</taxon>
        <taxon>Cellvibrionales</taxon>
        <taxon>Halieaceae</taxon>
        <taxon>Chromatocurvus</taxon>
    </lineage>
</organism>
<dbReference type="InterPro" id="IPR032710">
    <property type="entry name" value="NTF2-like_dom_sf"/>
</dbReference>
<name>A0A4R2KRI4_9GAMM</name>
<feature type="domain" description="SnoaL-like" evidence="1">
    <location>
        <begin position="7"/>
        <end position="100"/>
    </location>
</feature>
<dbReference type="AlphaFoldDB" id="A0A4R2KRI4"/>
<dbReference type="Pfam" id="PF12680">
    <property type="entry name" value="SnoaL_2"/>
    <property type="match status" value="1"/>
</dbReference>
<proteinExistence type="predicted"/>
<evidence type="ECO:0000259" key="1">
    <source>
        <dbReference type="Pfam" id="PF12680"/>
    </source>
</evidence>
<protein>
    <submittedName>
        <fullName evidence="2">SnoaL-like protein</fullName>
    </submittedName>
</protein>
<dbReference type="Proteomes" id="UP000294980">
    <property type="component" value="Unassembled WGS sequence"/>
</dbReference>
<comment type="caution">
    <text evidence="2">The sequence shown here is derived from an EMBL/GenBank/DDBJ whole genome shotgun (WGS) entry which is preliminary data.</text>
</comment>